<evidence type="ECO:0000313" key="2">
    <source>
        <dbReference type="Proteomes" id="UP001055811"/>
    </source>
</evidence>
<evidence type="ECO:0000313" key="1">
    <source>
        <dbReference type="EMBL" id="KAI3688466.1"/>
    </source>
</evidence>
<keyword evidence="2" id="KW-1185">Reference proteome</keyword>
<accession>A0ACB8YTM1</accession>
<comment type="caution">
    <text evidence="1">The sequence shown here is derived from an EMBL/GenBank/DDBJ whole genome shotgun (WGS) entry which is preliminary data.</text>
</comment>
<reference evidence="2" key="1">
    <citation type="journal article" date="2022" name="Mol. Ecol. Resour.">
        <title>The genomes of chicory, endive, great burdock and yacon provide insights into Asteraceae palaeo-polyploidization history and plant inulin production.</title>
        <authorList>
            <person name="Fan W."/>
            <person name="Wang S."/>
            <person name="Wang H."/>
            <person name="Wang A."/>
            <person name="Jiang F."/>
            <person name="Liu H."/>
            <person name="Zhao H."/>
            <person name="Xu D."/>
            <person name="Zhang Y."/>
        </authorList>
    </citation>
    <scope>NUCLEOTIDE SEQUENCE [LARGE SCALE GENOMIC DNA]</scope>
    <source>
        <strain evidence="2">cv. Punajuju</strain>
    </source>
</reference>
<sequence length="214" mass="23962">MGSNPVEDLIETSSGADVSGWHRDGMETEVEHASTSMKGKLQKQPFVIGVAGGAASGKTTVCDMIIEQLHDQRVVLVNQDSFYHSLTSEELPKVHEYNFDHPDAFDTEKLLSAMVMLKQWKAVDIPKYDFKRSVYTGVDFCKRLCGVSVIRSGQSMENALRVCCKGIHREGDNGQQLIYEKLPQDISERHMLLLDPILGTGILHFQRHTSILKT</sequence>
<organism evidence="1 2">
    <name type="scientific">Cichorium intybus</name>
    <name type="common">Chicory</name>
    <dbReference type="NCBI Taxonomy" id="13427"/>
    <lineage>
        <taxon>Eukaryota</taxon>
        <taxon>Viridiplantae</taxon>
        <taxon>Streptophyta</taxon>
        <taxon>Embryophyta</taxon>
        <taxon>Tracheophyta</taxon>
        <taxon>Spermatophyta</taxon>
        <taxon>Magnoliopsida</taxon>
        <taxon>eudicotyledons</taxon>
        <taxon>Gunneridae</taxon>
        <taxon>Pentapetalae</taxon>
        <taxon>asterids</taxon>
        <taxon>campanulids</taxon>
        <taxon>Asterales</taxon>
        <taxon>Asteraceae</taxon>
        <taxon>Cichorioideae</taxon>
        <taxon>Cichorieae</taxon>
        <taxon>Cichoriinae</taxon>
        <taxon>Cichorium</taxon>
    </lineage>
</organism>
<dbReference type="Proteomes" id="UP001055811">
    <property type="component" value="Linkage Group LG09"/>
</dbReference>
<gene>
    <name evidence="1" type="ORF">L2E82_46062</name>
</gene>
<name>A0ACB8YTM1_CICIN</name>
<protein>
    <submittedName>
        <fullName evidence="1">Uncharacterized protein</fullName>
    </submittedName>
</protein>
<proteinExistence type="predicted"/>
<reference evidence="1 2" key="2">
    <citation type="journal article" date="2022" name="Mol. Ecol. Resour.">
        <title>The genomes of chicory, endive, great burdock and yacon provide insights into Asteraceae paleo-polyploidization history and plant inulin production.</title>
        <authorList>
            <person name="Fan W."/>
            <person name="Wang S."/>
            <person name="Wang H."/>
            <person name="Wang A."/>
            <person name="Jiang F."/>
            <person name="Liu H."/>
            <person name="Zhao H."/>
            <person name="Xu D."/>
            <person name="Zhang Y."/>
        </authorList>
    </citation>
    <scope>NUCLEOTIDE SEQUENCE [LARGE SCALE GENOMIC DNA]</scope>
    <source>
        <strain evidence="2">cv. Punajuju</strain>
        <tissue evidence="1">Leaves</tissue>
    </source>
</reference>
<dbReference type="EMBL" id="CM042017">
    <property type="protein sequence ID" value="KAI3688466.1"/>
    <property type="molecule type" value="Genomic_DNA"/>
</dbReference>